<evidence type="ECO:0000313" key="2">
    <source>
        <dbReference type="EMBL" id="KAK4068671.1"/>
    </source>
</evidence>
<feature type="region of interest" description="Disordered" evidence="1">
    <location>
        <begin position="40"/>
        <end position="61"/>
    </location>
</feature>
<organism evidence="2 3">
    <name type="scientific">Purpureocillium lilacinum</name>
    <name type="common">Paecilomyces lilacinus</name>
    <dbReference type="NCBI Taxonomy" id="33203"/>
    <lineage>
        <taxon>Eukaryota</taxon>
        <taxon>Fungi</taxon>
        <taxon>Dikarya</taxon>
        <taxon>Ascomycota</taxon>
        <taxon>Pezizomycotina</taxon>
        <taxon>Sordariomycetes</taxon>
        <taxon>Hypocreomycetidae</taxon>
        <taxon>Hypocreales</taxon>
        <taxon>Ophiocordycipitaceae</taxon>
        <taxon>Purpureocillium</taxon>
    </lineage>
</organism>
<comment type="caution">
    <text evidence="2">The sequence shown here is derived from an EMBL/GenBank/DDBJ whole genome shotgun (WGS) entry which is preliminary data.</text>
</comment>
<gene>
    <name evidence="2" type="ORF">Purlil1_13737</name>
</gene>
<feature type="compositionally biased region" description="Basic and acidic residues" evidence="1">
    <location>
        <begin position="45"/>
        <end position="55"/>
    </location>
</feature>
<dbReference type="Proteomes" id="UP001287286">
    <property type="component" value="Unassembled WGS sequence"/>
</dbReference>
<protein>
    <submittedName>
        <fullName evidence="2">Uncharacterized protein</fullName>
    </submittedName>
</protein>
<reference evidence="2 3" key="1">
    <citation type="journal article" date="2024" name="Microbiol. Resour. Announc.">
        <title>Genome annotations for the ascomycete fungi Trichoderma harzianum, Trichoderma aggressivum, and Purpureocillium lilacinum.</title>
        <authorList>
            <person name="Beijen E.P.W."/>
            <person name="Ohm R.A."/>
        </authorList>
    </citation>
    <scope>NUCLEOTIDE SEQUENCE [LARGE SCALE GENOMIC DNA]</scope>
    <source>
        <strain evidence="2 3">CBS 150709</strain>
    </source>
</reference>
<sequence length="145" mass="16154">MEHAGSCKTEEAWSAPELDDDALAYHYKEFHPKSDAICSAQPFEAPEHHGGELHPEGSAFPDNVLPVKATEHHYKKAGDVFTCDYANCQRPGPFKRLTRLRDHLRGDIFDAILALEKPRSARKENDVMAASVRKLTSANRTQALG</sequence>
<evidence type="ECO:0000256" key="1">
    <source>
        <dbReference type="SAM" id="MobiDB-lite"/>
    </source>
</evidence>
<keyword evidence="3" id="KW-1185">Reference proteome</keyword>
<evidence type="ECO:0000313" key="3">
    <source>
        <dbReference type="Proteomes" id="UP001287286"/>
    </source>
</evidence>
<accession>A0ABR0BDC3</accession>
<name>A0ABR0BDC3_PURLI</name>
<dbReference type="EMBL" id="JAWRVI010000292">
    <property type="protein sequence ID" value="KAK4068671.1"/>
    <property type="molecule type" value="Genomic_DNA"/>
</dbReference>
<proteinExistence type="predicted"/>